<dbReference type="Proteomes" id="UP000566663">
    <property type="component" value="Unassembled WGS sequence"/>
</dbReference>
<comment type="caution">
    <text evidence="1">The sequence shown here is derived from an EMBL/GenBank/DDBJ whole genome shotgun (WGS) entry which is preliminary data.</text>
</comment>
<dbReference type="AlphaFoldDB" id="A0A7W8MFE7"/>
<keyword evidence="2" id="KW-1185">Reference proteome</keyword>
<evidence type="ECO:0000313" key="2">
    <source>
        <dbReference type="Proteomes" id="UP000566663"/>
    </source>
</evidence>
<protein>
    <submittedName>
        <fullName evidence="1">Uncharacterized protein</fullName>
    </submittedName>
</protein>
<organism evidence="1 2">
    <name type="scientific">Brevundimonas basaltis</name>
    <dbReference type="NCBI Taxonomy" id="472166"/>
    <lineage>
        <taxon>Bacteria</taxon>
        <taxon>Pseudomonadati</taxon>
        <taxon>Pseudomonadota</taxon>
        <taxon>Alphaproteobacteria</taxon>
        <taxon>Caulobacterales</taxon>
        <taxon>Caulobacteraceae</taxon>
        <taxon>Brevundimonas</taxon>
    </lineage>
</organism>
<dbReference type="RefSeq" id="WP_343772086.1">
    <property type="nucleotide sequence ID" value="NZ_BAAAFF010000004.1"/>
</dbReference>
<reference evidence="1 2" key="1">
    <citation type="submission" date="2020-08" db="EMBL/GenBank/DDBJ databases">
        <title>Genomic Encyclopedia of Type Strains, Phase IV (KMG-IV): sequencing the most valuable type-strain genomes for metagenomic binning, comparative biology and taxonomic classification.</title>
        <authorList>
            <person name="Goeker M."/>
        </authorList>
    </citation>
    <scope>NUCLEOTIDE SEQUENCE [LARGE SCALE GENOMIC DNA]</scope>
    <source>
        <strain evidence="1 2">DSM 25335</strain>
    </source>
</reference>
<accession>A0A7W8MFE7</accession>
<evidence type="ECO:0000313" key="1">
    <source>
        <dbReference type="EMBL" id="MBB5291103.1"/>
    </source>
</evidence>
<gene>
    <name evidence="1" type="ORF">HNQ67_000599</name>
</gene>
<name>A0A7W8MFE7_9CAUL</name>
<dbReference type="EMBL" id="JACHFZ010000001">
    <property type="protein sequence ID" value="MBB5291103.1"/>
    <property type="molecule type" value="Genomic_DNA"/>
</dbReference>
<sequence length="42" mass="4591">MVLVALVAVLLSLLIYMATGGHFVFFALPLLFGLPFLGRRRG</sequence>
<proteinExistence type="predicted"/>